<dbReference type="Gene3D" id="3.40.50.20">
    <property type="match status" value="1"/>
</dbReference>
<dbReference type="InterPro" id="IPR011761">
    <property type="entry name" value="ATP-grasp"/>
</dbReference>
<dbReference type="PANTHER" id="PTHR43585">
    <property type="entry name" value="FUMIPYRROLE BIOSYNTHESIS PROTEIN C"/>
    <property type="match status" value="1"/>
</dbReference>
<dbReference type="SUPFAM" id="SSF56059">
    <property type="entry name" value="Glutathione synthetase ATP-binding domain-like"/>
    <property type="match status" value="1"/>
</dbReference>
<dbReference type="Gene3D" id="3.30.470.20">
    <property type="entry name" value="ATP-grasp fold, B domain"/>
    <property type="match status" value="1"/>
</dbReference>
<evidence type="ECO:0000313" key="6">
    <source>
        <dbReference type="EMBL" id="GAA3841055.1"/>
    </source>
</evidence>
<keyword evidence="3 4" id="KW-0067">ATP-binding</keyword>
<keyword evidence="7" id="KW-1185">Reference proteome</keyword>
<dbReference type="PROSITE" id="PS50975">
    <property type="entry name" value="ATP_GRASP"/>
    <property type="match status" value="1"/>
</dbReference>
<evidence type="ECO:0000313" key="7">
    <source>
        <dbReference type="Proteomes" id="UP001500888"/>
    </source>
</evidence>
<dbReference type="EMBL" id="BAAAZR010000049">
    <property type="protein sequence ID" value="GAA3841055.1"/>
    <property type="molecule type" value="Genomic_DNA"/>
</dbReference>
<name>A0ABP7JC37_9ACTN</name>
<evidence type="ECO:0000256" key="3">
    <source>
        <dbReference type="ARBA" id="ARBA00022840"/>
    </source>
</evidence>
<proteinExistence type="predicted"/>
<feature type="domain" description="ATP-grasp" evidence="5">
    <location>
        <begin position="109"/>
        <end position="291"/>
    </location>
</feature>
<sequence>MNIVILHRIPFSKIRYDLAVDHARHTVRYLTPTTSDDLPDGLERRVIGVRPDDVRALAKRHADWLSQADRLIARSEYDLLTAACLREEFGIPGDLPADVLPLRDKWLMRVRAARAGIAQPAFWSVEEFRRRPPGGGTYLIKPRLGASSTGIETGDAGQIADWLEAGVDPDEVFVEEFVPGEIWNIDGYVRDGEIGAVVSSVYVGDCLGFAHGSPLGCAQAPDEPEALSLLRATLRALGQRDGCFNFECIRAADGRFLFLETGGRVGGAGVAETFELRTGVDLYQKDLEYQLWGAMKEAPPLTCPDYYGWFVFPAHHRVRPATVHFDPARFGGRLRSFVVNDRPASRYGQISYAPGATPLSGVVQGTAEEVRRTLREICFGTEVVER</sequence>
<dbReference type="InterPro" id="IPR052032">
    <property type="entry name" value="ATP-dep_AA_Ligase"/>
</dbReference>
<evidence type="ECO:0000259" key="5">
    <source>
        <dbReference type="PROSITE" id="PS50975"/>
    </source>
</evidence>
<accession>A0ABP7JC37</accession>
<protein>
    <recommendedName>
        <fullName evidence="5">ATP-grasp domain-containing protein</fullName>
    </recommendedName>
</protein>
<dbReference type="Proteomes" id="UP001500888">
    <property type="component" value="Unassembled WGS sequence"/>
</dbReference>
<dbReference type="RefSeq" id="WP_344951834.1">
    <property type="nucleotide sequence ID" value="NZ_BAAAZR010000049.1"/>
</dbReference>
<evidence type="ECO:0000256" key="4">
    <source>
        <dbReference type="PROSITE-ProRule" id="PRU00409"/>
    </source>
</evidence>
<keyword evidence="2 4" id="KW-0547">Nucleotide-binding</keyword>
<dbReference type="PANTHER" id="PTHR43585:SF2">
    <property type="entry name" value="ATP-GRASP ENZYME FSQD"/>
    <property type="match status" value="1"/>
</dbReference>
<evidence type="ECO:0000256" key="1">
    <source>
        <dbReference type="ARBA" id="ARBA00022598"/>
    </source>
</evidence>
<evidence type="ECO:0000256" key="2">
    <source>
        <dbReference type="ARBA" id="ARBA00022741"/>
    </source>
</evidence>
<comment type="caution">
    <text evidence="6">The sequence shown here is derived from an EMBL/GenBank/DDBJ whole genome shotgun (WGS) entry which is preliminary data.</text>
</comment>
<organism evidence="6 7">
    <name type="scientific">Sphaerisporangium flaviroseum</name>
    <dbReference type="NCBI Taxonomy" id="509199"/>
    <lineage>
        <taxon>Bacteria</taxon>
        <taxon>Bacillati</taxon>
        <taxon>Actinomycetota</taxon>
        <taxon>Actinomycetes</taxon>
        <taxon>Streptosporangiales</taxon>
        <taxon>Streptosporangiaceae</taxon>
        <taxon>Sphaerisporangium</taxon>
    </lineage>
</organism>
<gene>
    <name evidence="6" type="ORF">GCM10022226_74400</name>
</gene>
<keyword evidence="1" id="KW-0436">Ligase</keyword>
<reference evidence="7" key="1">
    <citation type="journal article" date="2019" name="Int. J. Syst. Evol. Microbiol.">
        <title>The Global Catalogue of Microorganisms (GCM) 10K type strain sequencing project: providing services to taxonomists for standard genome sequencing and annotation.</title>
        <authorList>
            <consortium name="The Broad Institute Genomics Platform"/>
            <consortium name="The Broad Institute Genome Sequencing Center for Infectious Disease"/>
            <person name="Wu L."/>
            <person name="Ma J."/>
        </authorList>
    </citation>
    <scope>NUCLEOTIDE SEQUENCE [LARGE SCALE GENOMIC DNA]</scope>
    <source>
        <strain evidence="7">JCM 16908</strain>
    </source>
</reference>